<gene>
    <name evidence="3" type="ORF">H9758_12465</name>
</gene>
<feature type="region of interest" description="Disordered" evidence="1">
    <location>
        <begin position="1"/>
        <end position="55"/>
    </location>
</feature>
<evidence type="ECO:0000313" key="4">
    <source>
        <dbReference type="Proteomes" id="UP000823890"/>
    </source>
</evidence>
<accession>A0A9D2NMY6</accession>
<organism evidence="3 4">
    <name type="scientific">Candidatus Mediterraneibacter faecipullorum</name>
    <dbReference type="NCBI Taxonomy" id="2838670"/>
    <lineage>
        <taxon>Bacteria</taxon>
        <taxon>Bacillati</taxon>
        <taxon>Bacillota</taxon>
        <taxon>Clostridia</taxon>
        <taxon>Lachnospirales</taxon>
        <taxon>Lachnospiraceae</taxon>
        <taxon>Mediterraneibacter</taxon>
    </lineage>
</organism>
<reference evidence="3" key="1">
    <citation type="journal article" date="2021" name="PeerJ">
        <title>Extensive microbial diversity within the chicken gut microbiome revealed by metagenomics and culture.</title>
        <authorList>
            <person name="Gilroy R."/>
            <person name="Ravi A."/>
            <person name="Getino M."/>
            <person name="Pursley I."/>
            <person name="Horton D.L."/>
            <person name="Alikhan N.F."/>
            <person name="Baker D."/>
            <person name="Gharbi K."/>
            <person name="Hall N."/>
            <person name="Watson M."/>
            <person name="Adriaenssens E.M."/>
            <person name="Foster-Nyarko E."/>
            <person name="Jarju S."/>
            <person name="Secka A."/>
            <person name="Antonio M."/>
            <person name="Oren A."/>
            <person name="Chaudhuri R.R."/>
            <person name="La Ragione R."/>
            <person name="Hildebrand F."/>
            <person name="Pallen M.J."/>
        </authorList>
    </citation>
    <scope>NUCLEOTIDE SEQUENCE</scope>
    <source>
        <strain evidence="3">ChiW19-954</strain>
    </source>
</reference>
<sequence>MISEENKTTEEMNIPDAEPTEPAAQPGGTEVEMATEAEAKAVTGETDQEAQKAGMQAGFSREEWILTHIGDENLMEYLRMEQKKEEDVRKAKETRQKRILSAFQLTVSLAAVIAVMFLLRDNPTVMVNILYIIAIIAALWIWKNPKS</sequence>
<feature type="compositionally biased region" description="Basic and acidic residues" evidence="1">
    <location>
        <begin position="1"/>
        <end position="10"/>
    </location>
</feature>
<evidence type="ECO:0000256" key="1">
    <source>
        <dbReference type="SAM" id="MobiDB-lite"/>
    </source>
</evidence>
<evidence type="ECO:0008006" key="5">
    <source>
        <dbReference type="Google" id="ProtNLM"/>
    </source>
</evidence>
<evidence type="ECO:0000256" key="2">
    <source>
        <dbReference type="SAM" id="Phobius"/>
    </source>
</evidence>
<keyword evidence="2" id="KW-0812">Transmembrane</keyword>
<dbReference type="AlphaFoldDB" id="A0A9D2NMY6"/>
<comment type="caution">
    <text evidence="3">The sequence shown here is derived from an EMBL/GenBank/DDBJ whole genome shotgun (WGS) entry which is preliminary data.</text>
</comment>
<dbReference type="Proteomes" id="UP000823890">
    <property type="component" value="Unassembled WGS sequence"/>
</dbReference>
<keyword evidence="2" id="KW-0472">Membrane</keyword>
<feature type="transmembrane region" description="Helical" evidence="2">
    <location>
        <begin position="99"/>
        <end position="119"/>
    </location>
</feature>
<keyword evidence="2" id="KW-1133">Transmembrane helix</keyword>
<feature type="transmembrane region" description="Helical" evidence="2">
    <location>
        <begin position="125"/>
        <end position="142"/>
    </location>
</feature>
<evidence type="ECO:0000313" key="3">
    <source>
        <dbReference type="EMBL" id="HJC35380.1"/>
    </source>
</evidence>
<proteinExistence type="predicted"/>
<name>A0A9D2NMY6_9FIRM</name>
<protein>
    <recommendedName>
        <fullName evidence="5">DUF2335 domain-containing protein</fullName>
    </recommendedName>
</protein>
<dbReference type="EMBL" id="DWWO01000147">
    <property type="protein sequence ID" value="HJC35380.1"/>
    <property type="molecule type" value="Genomic_DNA"/>
</dbReference>
<reference evidence="3" key="2">
    <citation type="submission" date="2021-04" db="EMBL/GenBank/DDBJ databases">
        <authorList>
            <person name="Gilroy R."/>
        </authorList>
    </citation>
    <scope>NUCLEOTIDE SEQUENCE</scope>
    <source>
        <strain evidence="3">ChiW19-954</strain>
    </source>
</reference>